<reference evidence="1" key="1">
    <citation type="submission" date="2014-11" db="EMBL/GenBank/DDBJ databases">
        <authorList>
            <person name="Amaro Gonzalez C."/>
        </authorList>
    </citation>
    <scope>NUCLEOTIDE SEQUENCE</scope>
</reference>
<name>A0A0E9WEJ5_ANGAN</name>
<sequence length="53" mass="6070">MHTHAHQHKKSVFFEASVHSFPTHDWSRIMIQCSNIFASLKGDPALLVCIFFA</sequence>
<accession>A0A0E9WEJ5</accession>
<reference evidence="1" key="2">
    <citation type="journal article" date="2015" name="Fish Shellfish Immunol.">
        <title>Early steps in the European eel (Anguilla anguilla)-Vibrio vulnificus interaction in the gills: Role of the RtxA13 toxin.</title>
        <authorList>
            <person name="Callol A."/>
            <person name="Pajuelo D."/>
            <person name="Ebbesson L."/>
            <person name="Teles M."/>
            <person name="MacKenzie S."/>
            <person name="Amaro C."/>
        </authorList>
    </citation>
    <scope>NUCLEOTIDE SEQUENCE</scope>
</reference>
<organism evidence="1">
    <name type="scientific">Anguilla anguilla</name>
    <name type="common">European freshwater eel</name>
    <name type="synonym">Muraena anguilla</name>
    <dbReference type="NCBI Taxonomy" id="7936"/>
    <lineage>
        <taxon>Eukaryota</taxon>
        <taxon>Metazoa</taxon>
        <taxon>Chordata</taxon>
        <taxon>Craniata</taxon>
        <taxon>Vertebrata</taxon>
        <taxon>Euteleostomi</taxon>
        <taxon>Actinopterygii</taxon>
        <taxon>Neopterygii</taxon>
        <taxon>Teleostei</taxon>
        <taxon>Anguilliformes</taxon>
        <taxon>Anguillidae</taxon>
        <taxon>Anguilla</taxon>
    </lineage>
</organism>
<protein>
    <submittedName>
        <fullName evidence="1">Uncharacterized protein</fullName>
    </submittedName>
</protein>
<proteinExistence type="predicted"/>
<dbReference type="EMBL" id="GBXM01019820">
    <property type="protein sequence ID" value="JAH88757.1"/>
    <property type="molecule type" value="Transcribed_RNA"/>
</dbReference>
<dbReference type="AlphaFoldDB" id="A0A0E9WEJ5"/>
<evidence type="ECO:0000313" key="1">
    <source>
        <dbReference type="EMBL" id="JAH88757.1"/>
    </source>
</evidence>